<accession>A0A8D7ZWA0</accession>
<sequence length="197" mass="22057">MSTIAKSPPTSPRIPALQLRMLHIVRPVVLYRHRLQRVQERIVIQTVHLVRIVPDRAIIDVPARVRLAQRLRLVQIQIPPVQNDQRSRKPRQQPQRRQTDARDSAHIQPARTLTARAPPVVVVLQRVVLIVDALLQVLRAERNRLRDVTARVRLTSSGTHKVPKVGRQNLADPAVAAAGTITMAVVGQFPPVTAATC</sequence>
<dbReference type="EMBL" id="HBUE01005401">
    <property type="protein sequence ID" value="CAG6445732.1"/>
    <property type="molecule type" value="Transcribed_RNA"/>
</dbReference>
<organism evidence="2">
    <name type="scientific">Culex pipiens</name>
    <name type="common">House mosquito</name>
    <dbReference type="NCBI Taxonomy" id="7175"/>
    <lineage>
        <taxon>Eukaryota</taxon>
        <taxon>Metazoa</taxon>
        <taxon>Ecdysozoa</taxon>
        <taxon>Arthropoda</taxon>
        <taxon>Hexapoda</taxon>
        <taxon>Insecta</taxon>
        <taxon>Pterygota</taxon>
        <taxon>Neoptera</taxon>
        <taxon>Endopterygota</taxon>
        <taxon>Diptera</taxon>
        <taxon>Nematocera</taxon>
        <taxon>Culicoidea</taxon>
        <taxon>Culicidae</taxon>
        <taxon>Culicinae</taxon>
        <taxon>Culicini</taxon>
        <taxon>Culex</taxon>
        <taxon>Culex</taxon>
    </lineage>
</organism>
<evidence type="ECO:0000256" key="1">
    <source>
        <dbReference type="SAM" id="MobiDB-lite"/>
    </source>
</evidence>
<proteinExistence type="predicted"/>
<dbReference type="EMBL" id="HBUE01005394">
    <property type="protein sequence ID" value="CAG6445728.1"/>
    <property type="molecule type" value="Transcribed_RNA"/>
</dbReference>
<protein>
    <submittedName>
        <fullName evidence="2">(northern house mosquito) hypothetical protein</fullName>
    </submittedName>
</protein>
<dbReference type="EMBL" id="HBUE01005397">
    <property type="protein sequence ID" value="CAG6445730.1"/>
    <property type="molecule type" value="Transcribed_RNA"/>
</dbReference>
<reference evidence="2" key="1">
    <citation type="submission" date="2021-05" db="EMBL/GenBank/DDBJ databases">
        <authorList>
            <person name="Alioto T."/>
            <person name="Alioto T."/>
            <person name="Gomez Garrido J."/>
        </authorList>
    </citation>
    <scope>NUCLEOTIDE SEQUENCE</scope>
</reference>
<feature type="region of interest" description="Disordered" evidence="1">
    <location>
        <begin position="81"/>
        <end position="110"/>
    </location>
</feature>
<dbReference type="EMBL" id="HBUE01005402">
    <property type="protein sequence ID" value="CAG6445734.1"/>
    <property type="molecule type" value="Transcribed_RNA"/>
</dbReference>
<evidence type="ECO:0000313" key="2">
    <source>
        <dbReference type="EMBL" id="CAG6445734.1"/>
    </source>
</evidence>
<dbReference type="AlphaFoldDB" id="A0A8D7ZWA0"/>
<name>A0A8D7ZWA0_CULPI</name>